<dbReference type="Proteomes" id="UP001596118">
    <property type="component" value="Unassembled WGS sequence"/>
</dbReference>
<reference evidence="2 3" key="1">
    <citation type="journal article" date="2019" name="Int. J. Syst. Evol. Microbiol.">
        <title>The Global Catalogue of Microorganisms (GCM) 10K type strain sequencing project: providing services to taxonomists for standard genome sequencing and annotation.</title>
        <authorList>
            <consortium name="The Broad Institute Genomics Platform"/>
            <consortium name="The Broad Institute Genome Sequencing Center for Infectious Disease"/>
            <person name="Wu L."/>
            <person name="Ma J."/>
        </authorList>
    </citation>
    <scope>NUCLEOTIDE SEQUENCE [LARGE SCALE GENOMIC DNA]</scope>
    <source>
        <strain evidence="2 3">CGMCC 1.12124</strain>
    </source>
</reference>
<feature type="transmembrane region" description="Helical" evidence="1">
    <location>
        <begin position="66"/>
        <end position="92"/>
    </location>
</feature>
<sequence length="127" mass="13356">MSPRRATLLTYGSVGLLAALSAARLLESGSVPWAILAGVAVATAVVLGPVAWLARDRLPEDRRETLWIVGIALALLAFPVWLGGSIAFGLPLLRWLDALLVGVAVGTSLVVLAEYTVVPERLRGFGV</sequence>
<feature type="transmembrane region" description="Helical" evidence="1">
    <location>
        <begin position="32"/>
        <end position="54"/>
    </location>
</feature>
<gene>
    <name evidence="2" type="ORF">ACFPM1_08775</name>
</gene>
<accession>A0ABD5R1U1</accession>
<name>A0ABD5R1U1_9EURY</name>
<dbReference type="AlphaFoldDB" id="A0ABD5R1U1"/>
<keyword evidence="3" id="KW-1185">Reference proteome</keyword>
<feature type="transmembrane region" description="Helical" evidence="1">
    <location>
        <begin position="98"/>
        <end position="118"/>
    </location>
</feature>
<comment type="caution">
    <text evidence="2">The sequence shown here is derived from an EMBL/GenBank/DDBJ whole genome shotgun (WGS) entry which is preliminary data.</text>
</comment>
<evidence type="ECO:0008006" key="4">
    <source>
        <dbReference type="Google" id="ProtNLM"/>
    </source>
</evidence>
<evidence type="ECO:0000313" key="3">
    <source>
        <dbReference type="Proteomes" id="UP001596118"/>
    </source>
</evidence>
<dbReference type="RefSeq" id="WP_256411257.1">
    <property type="nucleotide sequence ID" value="NZ_JANHDM010000003.1"/>
</dbReference>
<organism evidence="2 3">
    <name type="scientific">Halorubrum rubrum</name>
    <dbReference type="NCBI Taxonomy" id="1126240"/>
    <lineage>
        <taxon>Archaea</taxon>
        <taxon>Methanobacteriati</taxon>
        <taxon>Methanobacteriota</taxon>
        <taxon>Stenosarchaea group</taxon>
        <taxon>Halobacteria</taxon>
        <taxon>Halobacteriales</taxon>
        <taxon>Haloferacaceae</taxon>
        <taxon>Halorubrum</taxon>
    </lineage>
</organism>
<keyword evidence="1" id="KW-1133">Transmembrane helix</keyword>
<protein>
    <recommendedName>
        <fullName evidence="4">SPW repeat-containing protein</fullName>
    </recommendedName>
</protein>
<evidence type="ECO:0000313" key="2">
    <source>
        <dbReference type="EMBL" id="MFC5278845.1"/>
    </source>
</evidence>
<keyword evidence="1" id="KW-0812">Transmembrane</keyword>
<evidence type="ECO:0000256" key="1">
    <source>
        <dbReference type="SAM" id="Phobius"/>
    </source>
</evidence>
<dbReference type="EMBL" id="JBHSKY010000007">
    <property type="protein sequence ID" value="MFC5278845.1"/>
    <property type="molecule type" value="Genomic_DNA"/>
</dbReference>
<proteinExistence type="predicted"/>
<keyword evidence="1" id="KW-0472">Membrane</keyword>